<dbReference type="PANTHER" id="PTHR38474:SF1">
    <property type="entry name" value="SLR0299 PROTEIN"/>
    <property type="match status" value="1"/>
</dbReference>
<keyword evidence="3" id="KW-1185">Reference proteome</keyword>
<reference evidence="2 3" key="1">
    <citation type="journal article" date="2015" name="Genome Announc.">
        <title>Expanding the biotechnology potential of lactobacilli through comparative genomics of 213 strains and associated genera.</title>
        <authorList>
            <person name="Sun Z."/>
            <person name="Harris H.M."/>
            <person name="McCann A."/>
            <person name="Guo C."/>
            <person name="Argimon S."/>
            <person name="Zhang W."/>
            <person name="Yang X."/>
            <person name="Jeffery I.B."/>
            <person name="Cooney J.C."/>
            <person name="Kagawa T.F."/>
            <person name="Liu W."/>
            <person name="Song Y."/>
            <person name="Salvetti E."/>
            <person name="Wrobel A."/>
            <person name="Rasinkangas P."/>
            <person name="Parkhill J."/>
            <person name="Rea M.C."/>
            <person name="O'Sullivan O."/>
            <person name="Ritari J."/>
            <person name="Douillard F.P."/>
            <person name="Paul Ross R."/>
            <person name="Yang R."/>
            <person name="Briner A.E."/>
            <person name="Felis G.E."/>
            <person name="de Vos W.M."/>
            <person name="Barrangou R."/>
            <person name="Klaenhammer T.R."/>
            <person name="Caufield P.W."/>
            <person name="Cui Y."/>
            <person name="Zhang H."/>
            <person name="O'Toole P.W."/>
        </authorList>
    </citation>
    <scope>NUCLEOTIDE SEQUENCE [LARGE SCALE GENOMIC DNA]</scope>
    <source>
        <strain evidence="2 3">DSM 20634</strain>
    </source>
</reference>
<dbReference type="EMBL" id="AYYY01000061">
    <property type="protein sequence ID" value="KRM60735.1"/>
    <property type="molecule type" value="Genomic_DNA"/>
</dbReference>
<proteinExistence type="predicted"/>
<evidence type="ECO:0000256" key="1">
    <source>
        <dbReference type="PIRSR" id="PIRSR000440-1"/>
    </source>
</evidence>
<sequence>MNVAIINDRLKGIKMDNFKVLDLNTWNRRDYFYYFTKMMPTAYSITIDIDVTNTYQYLKTRHLKFFPSYLYITTRLLKDQPEFLIGERDGQVVQYEQLHPSFSLFHADDHSISNLWVMFSDQYQTFYDRYMATTDQYHDQHGAMVQSDPAPVNSFMIGTIPWLSFNSYTPLPLQPLKTYFPIIQSGQFKEIDGRKMMPLSFTIHHAVADGYHVSQYLNRLKTAFAQPEQWITIEA</sequence>
<gene>
    <name evidence="2" type="ORF">FC26_GL000217</name>
</gene>
<dbReference type="InterPro" id="IPR023213">
    <property type="entry name" value="CAT-like_dom_sf"/>
</dbReference>
<comment type="caution">
    <text evidence="2">The sequence shown here is derived from an EMBL/GenBank/DDBJ whole genome shotgun (WGS) entry which is preliminary data.</text>
</comment>
<accession>A0A0R2A277</accession>
<dbReference type="SMART" id="SM01059">
    <property type="entry name" value="CAT"/>
    <property type="match status" value="1"/>
</dbReference>
<feature type="active site" description="Proton acceptor" evidence="1">
    <location>
        <position position="205"/>
    </location>
</feature>
<dbReference type="SUPFAM" id="SSF52777">
    <property type="entry name" value="CoA-dependent acyltransferases"/>
    <property type="match status" value="1"/>
</dbReference>
<dbReference type="PIRSF" id="PIRSF000440">
    <property type="entry name" value="CAT"/>
    <property type="match status" value="1"/>
</dbReference>
<organism evidence="2 3">
    <name type="scientific">Paucilactobacillus vaccinostercus DSM 20634</name>
    <dbReference type="NCBI Taxonomy" id="1423813"/>
    <lineage>
        <taxon>Bacteria</taxon>
        <taxon>Bacillati</taxon>
        <taxon>Bacillota</taxon>
        <taxon>Bacilli</taxon>
        <taxon>Lactobacillales</taxon>
        <taxon>Lactobacillaceae</taxon>
        <taxon>Paucilactobacillus</taxon>
    </lineage>
</organism>
<dbReference type="PATRIC" id="fig|1423813.3.peg.227"/>
<dbReference type="GO" id="GO:0008811">
    <property type="term" value="F:chloramphenicol O-acetyltransferase activity"/>
    <property type="evidence" value="ECO:0007669"/>
    <property type="project" value="InterPro"/>
</dbReference>
<dbReference type="Proteomes" id="UP000051733">
    <property type="component" value="Unassembled WGS sequence"/>
</dbReference>
<dbReference type="STRING" id="1423813.FC26_GL000217"/>
<keyword evidence="2" id="KW-0808">Transferase</keyword>
<dbReference type="Gene3D" id="3.30.559.10">
    <property type="entry name" value="Chloramphenicol acetyltransferase-like domain"/>
    <property type="match status" value="1"/>
</dbReference>
<dbReference type="InterPro" id="IPR001707">
    <property type="entry name" value="Cmp_AcTrfase"/>
</dbReference>
<dbReference type="PANTHER" id="PTHR38474">
    <property type="entry name" value="SLR0299 PROTEIN"/>
    <property type="match status" value="1"/>
</dbReference>
<name>A0A0R2A277_9LACO</name>
<protein>
    <submittedName>
        <fullName evidence="2">Chloramphenicol O-acetyltransferase</fullName>
    </submittedName>
</protein>
<evidence type="ECO:0000313" key="3">
    <source>
        <dbReference type="Proteomes" id="UP000051733"/>
    </source>
</evidence>
<dbReference type="Pfam" id="PF00302">
    <property type="entry name" value="CAT"/>
    <property type="match status" value="1"/>
</dbReference>
<dbReference type="AlphaFoldDB" id="A0A0R2A277"/>
<evidence type="ECO:0000313" key="2">
    <source>
        <dbReference type="EMBL" id="KRM60735.1"/>
    </source>
</evidence>